<dbReference type="EMBL" id="JAGVRK010000001">
    <property type="protein sequence ID" value="MBS2969683.1"/>
    <property type="molecule type" value="Genomic_DNA"/>
</dbReference>
<dbReference type="PROSITE" id="PS52035">
    <property type="entry name" value="PEPTIDASE_M14"/>
    <property type="match status" value="1"/>
</dbReference>
<dbReference type="PANTHER" id="PTHR11705">
    <property type="entry name" value="PROTEASE FAMILY M14 CARBOXYPEPTIDASE A,B"/>
    <property type="match status" value="1"/>
</dbReference>
<evidence type="ECO:0000313" key="10">
    <source>
        <dbReference type="Proteomes" id="UP000682403"/>
    </source>
</evidence>
<feature type="domain" description="Peptidase M14" evidence="8">
    <location>
        <begin position="88"/>
        <end position="377"/>
    </location>
</feature>
<evidence type="ECO:0000256" key="6">
    <source>
        <dbReference type="ARBA" id="ARBA00023049"/>
    </source>
</evidence>
<evidence type="ECO:0000256" key="4">
    <source>
        <dbReference type="ARBA" id="ARBA00022801"/>
    </source>
</evidence>
<evidence type="ECO:0000313" key="9">
    <source>
        <dbReference type="EMBL" id="MBS2969683.1"/>
    </source>
</evidence>
<dbReference type="Proteomes" id="UP000682403">
    <property type="component" value="Unassembled WGS sequence"/>
</dbReference>
<dbReference type="SMART" id="SM00631">
    <property type="entry name" value="Zn_pept"/>
    <property type="match status" value="1"/>
</dbReference>
<dbReference type="PANTHER" id="PTHR11705:SF143">
    <property type="entry name" value="SLL0236 PROTEIN"/>
    <property type="match status" value="1"/>
</dbReference>
<organism evidence="9 10">
    <name type="scientific">Metabacillus flavus</name>
    <dbReference type="NCBI Taxonomy" id="2823519"/>
    <lineage>
        <taxon>Bacteria</taxon>
        <taxon>Bacillati</taxon>
        <taxon>Bacillota</taxon>
        <taxon>Bacilli</taxon>
        <taxon>Bacillales</taxon>
        <taxon>Bacillaceae</taxon>
        <taxon>Metabacillus</taxon>
    </lineage>
</organism>
<name>A0ABS5LGI1_9BACI</name>
<keyword evidence="10" id="KW-1185">Reference proteome</keyword>
<keyword evidence="6" id="KW-0482">Metalloprotease</keyword>
<keyword evidence="4" id="KW-0378">Hydrolase</keyword>
<dbReference type="InterPro" id="IPR034274">
    <property type="entry name" value="ENP1_M14_CPD"/>
</dbReference>
<evidence type="ECO:0000259" key="8">
    <source>
        <dbReference type="PROSITE" id="PS52035"/>
    </source>
</evidence>
<evidence type="ECO:0000256" key="5">
    <source>
        <dbReference type="ARBA" id="ARBA00022833"/>
    </source>
</evidence>
<accession>A0ABS5LGI1</accession>
<dbReference type="Gene3D" id="3.40.630.10">
    <property type="entry name" value="Zn peptidases"/>
    <property type="match status" value="1"/>
</dbReference>
<keyword evidence="5" id="KW-0862">Zinc</keyword>
<dbReference type="Pfam" id="PF00246">
    <property type="entry name" value="Peptidase_M14"/>
    <property type="match status" value="1"/>
</dbReference>
<keyword evidence="3" id="KW-0645">Protease</keyword>
<protein>
    <submittedName>
        <fullName evidence="9">M14 family metallocarboxypeptidase</fullName>
    </submittedName>
</protein>
<sequence>MKGGFTLKIRLKESVEINALAAYFEIPAILIEQSNQTLTDPIPSEAIVNIPGYEWGLTGLSIPSAFEPEDAMEGCDKAVKVSERIVFRQKSYTSACFYRDIEKMVLKYPFIRTHIIGKSIRNQPIIEITMGTGKRNVHMNASFHANEWITSAVLMDWLEQYANDLVHGKARFGHSSLQLYTHTSLSVVPMVNPDGVDLVLEGLPDDSDLKKTVLQINHQSLDFSQWKANIRGVDLNNQFPAYWEIEKERKLPKTPAPRDYPGDCPLSEPEARAMARLSEEKGFDRLLCFHTQGEEIYWGYLNREPEEAALIVKEFSILSGYTEVRNIDSHAGYRDWFIHEWGRSGYTIELGLGVNPLPLVQYESIRKKGEGIFWAALYM</sequence>
<feature type="active site" description="Proton donor/acceptor" evidence="7">
    <location>
        <position position="349"/>
    </location>
</feature>
<evidence type="ECO:0000256" key="3">
    <source>
        <dbReference type="ARBA" id="ARBA00022670"/>
    </source>
</evidence>
<dbReference type="InterPro" id="IPR000834">
    <property type="entry name" value="Peptidase_M14"/>
</dbReference>
<comment type="similarity">
    <text evidence="2 7">Belongs to the peptidase M14 family.</text>
</comment>
<comment type="caution">
    <text evidence="9">The sequence shown here is derived from an EMBL/GenBank/DDBJ whole genome shotgun (WGS) entry which is preliminary data.</text>
</comment>
<comment type="cofactor">
    <cofactor evidence="1">
        <name>Zn(2+)</name>
        <dbReference type="ChEBI" id="CHEBI:29105"/>
    </cofactor>
</comment>
<evidence type="ECO:0000256" key="7">
    <source>
        <dbReference type="PROSITE-ProRule" id="PRU01379"/>
    </source>
</evidence>
<proteinExistence type="inferred from homology"/>
<dbReference type="SUPFAM" id="SSF53187">
    <property type="entry name" value="Zn-dependent exopeptidases"/>
    <property type="match status" value="1"/>
</dbReference>
<dbReference type="CDD" id="cd06229">
    <property type="entry name" value="M14_Endopeptidase_I"/>
    <property type="match status" value="1"/>
</dbReference>
<gene>
    <name evidence="9" type="ORF">J9317_13000</name>
</gene>
<evidence type="ECO:0000256" key="1">
    <source>
        <dbReference type="ARBA" id="ARBA00001947"/>
    </source>
</evidence>
<evidence type="ECO:0000256" key="2">
    <source>
        <dbReference type="ARBA" id="ARBA00005988"/>
    </source>
</evidence>
<reference evidence="9 10" key="1">
    <citation type="submission" date="2021-04" db="EMBL/GenBank/DDBJ databases">
        <title>Metabacillus sp. strain KIGAM252 whole genome sequence.</title>
        <authorList>
            <person name="Seo M.-J."/>
            <person name="Cho E.-S."/>
            <person name="Hwang C.Y."/>
            <person name="Yoon D.J."/>
        </authorList>
    </citation>
    <scope>NUCLEOTIDE SEQUENCE [LARGE SCALE GENOMIC DNA]</scope>
    <source>
        <strain evidence="9 10">KIGAM252</strain>
    </source>
</reference>